<evidence type="ECO:0000313" key="13">
    <source>
        <dbReference type="Proteomes" id="UP000285875"/>
    </source>
</evidence>
<organism evidence="12 13">
    <name type="scientific">Acidipropionibacterium jensenii</name>
    <dbReference type="NCBI Taxonomy" id="1749"/>
    <lineage>
        <taxon>Bacteria</taxon>
        <taxon>Bacillati</taxon>
        <taxon>Actinomycetota</taxon>
        <taxon>Actinomycetes</taxon>
        <taxon>Propionibacteriales</taxon>
        <taxon>Propionibacteriaceae</taxon>
        <taxon>Acidipropionibacterium</taxon>
    </lineage>
</organism>
<feature type="transmembrane region" description="Helical" evidence="10">
    <location>
        <begin position="111"/>
        <end position="130"/>
    </location>
</feature>
<evidence type="ECO:0000313" key="12">
    <source>
        <dbReference type="EMBL" id="AZZ40862.1"/>
    </source>
</evidence>
<feature type="binding site" evidence="10">
    <location>
        <position position="122"/>
    </location>
    <ligand>
        <name>Na(+)</name>
        <dbReference type="ChEBI" id="CHEBI:29101"/>
        <note>structural</note>
    </ligand>
</feature>
<dbReference type="RefSeq" id="WP_097799930.1">
    <property type="nucleotide sequence ID" value="NZ_CP025570.1"/>
</dbReference>
<dbReference type="InterPro" id="IPR003691">
    <property type="entry name" value="FluC"/>
</dbReference>
<keyword evidence="10" id="KW-0915">Sodium</keyword>
<evidence type="ECO:0000256" key="9">
    <source>
        <dbReference type="ARBA" id="ARBA00049940"/>
    </source>
</evidence>
<feature type="binding site" evidence="10">
    <location>
        <position position="125"/>
    </location>
    <ligand>
        <name>Na(+)</name>
        <dbReference type="ChEBI" id="CHEBI:29101"/>
        <note>structural</note>
    </ligand>
</feature>
<feature type="transmembrane region" description="Helical" evidence="10">
    <location>
        <begin position="150"/>
        <end position="172"/>
    </location>
</feature>
<dbReference type="PANTHER" id="PTHR28259:SF1">
    <property type="entry name" value="FLUORIDE EXPORT PROTEIN 1-RELATED"/>
    <property type="match status" value="1"/>
</dbReference>
<feature type="transmembrane region" description="Helical" evidence="10">
    <location>
        <begin position="46"/>
        <end position="66"/>
    </location>
</feature>
<dbReference type="GO" id="GO:0005886">
    <property type="term" value="C:plasma membrane"/>
    <property type="evidence" value="ECO:0007669"/>
    <property type="project" value="UniProtKB-SubCell"/>
</dbReference>
<comment type="subcellular location">
    <subcellularLocation>
        <location evidence="1 10">Cell membrane</location>
        <topology evidence="1 10">Multi-pass membrane protein</topology>
    </subcellularLocation>
</comment>
<dbReference type="GO" id="GO:0140114">
    <property type="term" value="P:cellular detoxification of fluoride"/>
    <property type="evidence" value="ECO:0007669"/>
    <property type="project" value="UniProtKB-UniRule"/>
</dbReference>
<keyword evidence="5 10" id="KW-0472">Membrane</keyword>
<dbReference type="EMBL" id="CP025570">
    <property type="protein sequence ID" value="AZZ40862.1"/>
    <property type="molecule type" value="Genomic_DNA"/>
</dbReference>
<dbReference type="GO" id="GO:0062054">
    <property type="term" value="F:fluoride channel activity"/>
    <property type="evidence" value="ECO:0007669"/>
    <property type="project" value="UniProtKB-UniRule"/>
</dbReference>
<feature type="region of interest" description="Disordered" evidence="11">
    <location>
        <begin position="1"/>
        <end position="38"/>
    </location>
</feature>
<accession>A0A3Q9UN27</accession>
<dbReference type="AlphaFoldDB" id="A0A3Q9UN27"/>
<keyword evidence="10" id="KW-0406">Ion transport</keyword>
<keyword evidence="10" id="KW-0813">Transport</keyword>
<evidence type="ECO:0000256" key="7">
    <source>
        <dbReference type="ARBA" id="ARBA00035120"/>
    </source>
</evidence>
<proteinExistence type="inferred from homology"/>
<gene>
    <name evidence="10" type="primary">fluC</name>
    <name evidence="10" type="synonym">crcB</name>
    <name evidence="12" type="ORF">C0Z10_11060</name>
</gene>
<keyword evidence="2 10" id="KW-1003">Cell membrane</keyword>
<dbReference type="PANTHER" id="PTHR28259">
    <property type="entry name" value="FLUORIDE EXPORT PROTEIN 1-RELATED"/>
    <property type="match status" value="1"/>
</dbReference>
<reference evidence="13" key="1">
    <citation type="submission" date="2017-12" db="EMBL/GenBank/DDBJ databases">
        <title>Whole genome sequencing of Acidipropionibacterium jensenii strains JS279 and JS280.</title>
        <authorList>
            <person name="Deptula P."/>
            <person name="Laine P."/>
            <person name="Smolander O.-P."/>
            <person name="Paulin L."/>
            <person name="Auvinen P."/>
            <person name="Varmanen P."/>
        </authorList>
    </citation>
    <scope>NUCLEOTIDE SEQUENCE [LARGE SCALE GENOMIC DNA]</scope>
    <source>
        <strain evidence="13">JS280</strain>
    </source>
</reference>
<evidence type="ECO:0000256" key="3">
    <source>
        <dbReference type="ARBA" id="ARBA00022692"/>
    </source>
</evidence>
<dbReference type="KEGG" id="aji:C0Z10_11060"/>
<feature type="compositionally biased region" description="Basic and acidic residues" evidence="11">
    <location>
        <begin position="11"/>
        <end position="20"/>
    </location>
</feature>
<sequence length="188" mass="18979">MTSGAPDTPDDDRPDRREETTAGIRHRPPTGAGGAGQLQRRVTPTWALAVLVGAGGCLGTLLRAVLESAAAAPHGDLPVTTLAINLVGSVVLGALLEGLARTGDDVGARKAVRLGVGTGVIGGFTTYSTFAVEADRLIGGGSPLLGLGYAVGSVVAGVLCAIGGIVLARWFVSRSAGRRDRARTGESR</sequence>
<dbReference type="Proteomes" id="UP000285875">
    <property type="component" value="Chromosome"/>
</dbReference>
<evidence type="ECO:0000256" key="4">
    <source>
        <dbReference type="ARBA" id="ARBA00022989"/>
    </source>
</evidence>
<protein>
    <recommendedName>
        <fullName evidence="10">Fluoride-specific ion channel FluC</fullName>
    </recommendedName>
</protein>
<evidence type="ECO:0000256" key="10">
    <source>
        <dbReference type="HAMAP-Rule" id="MF_00454"/>
    </source>
</evidence>
<evidence type="ECO:0000256" key="8">
    <source>
        <dbReference type="ARBA" id="ARBA00035585"/>
    </source>
</evidence>
<evidence type="ECO:0000256" key="5">
    <source>
        <dbReference type="ARBA" id="ARBA00023136"/>
    </source>
</evidence>
<keyword evidence="4 10" id="KW-1133">Transmembrane helix</keyword>
<comment type="activity regulation">
    <text evidence="10">Na(+) is not transported, but it plays an essential structural role and its presence is essential for fluoride channel function.</text>
</comment>
<evidence type="ECO:0000256" key="11">
    <source>
        <dbReference type="SAM" id="MobiDB-lite"/>
    </source>
</evidence>
<evidence type="ECO:0000256" key="1">
    <source>
        <dbReference type="ARBA" id="ARBA00004651"/>
    </source>
</evidence>
<keyword evidence="3 10" id="KW-0812">Transmembrane</keyword>
<dbReference type="GO" id="GO:0046872">
    <property type="term" value="F:metal ion binding"/>
    <property type="evidence" value="ECO:0007669"/>
    <property type="project" value="UniProtKB-KW"/>
</dbReference>
<comment type="catalytic activity">
    <reaction evidence="8">
        <text>fluoride(in) = fluoride(out)</text>
        <dbReference type="Rhea" id="RHEA:76159"/>
        <dbReference type="ChEBI" id="CHEBI:17051"/>
    </reaction>
    <physiologicalReaction direction="left-to-right" evidence="8">
        <dbReference type="Rhea" id="RHEA:76160"/>
    </physiologicalReaction>
</comment>
<name>A0A3Q9UN27_9ACTN</name>
<feature type="transmembrane region" description="Helical" evidence="10">
    <location>
        <begin position="78"/>
        <end position="99"/>
    </location>
</feature>
<comment type="similarity">
    <text evidence="7 10">Belongs to the fluoride channel Fluc/FEX (TC 1.A.43) family.</text>
</comment>
<evidence type="ECO:0000256" key="6">
    <source>
        <dbReference type="ARBA" id="ARBA00023303"/>
    </source>
</evidence>
<dbReference type="Pfam" id="PF02537">
    <property type="entry name" value="CRCB"/>
    <property type="match status" value="1"/>
</dbReference>
<keyword evidence="10" id="KW-0479">Metal-binding</keyword>
<evidence type="ECO:0000256" key="2">
    <source>
        <dbReference type="ARBA" id="ARBA00022475"/>
    </source>
</evidence>
<comment type="function">
    <text evidence="9 10">Fluoride-specific ion channel. Important for reducing fluoride concentration in the cell, thus reducing its toxicity.</text>
</comment>
<dbReference type="HAMAP" id="MF_00454">
    <property type="entry name" value="FluC"/>
    <property type="match status" value="1"/>
</dbReference>
<keyword evidence="6 10" id="KW-0407">Ion channel</keyword>